<proteinExistence type="predicted"/>
<organism evidence="1 2">
    <name type="scientific">Abeliophyllum distichum</name>
    <dbReference type="NCBI Taxonomy" id="126358"/>
    <lineage>
        <taxon>Eukaryota</taxon>
        <taxon>Viridiplantae</taxon>
        <taxon>Streptophyta</taxon>
        <taxon>Embryophyta</taxon>
        <taxon>Tracheophyta</taxon>
        <taxon>Spermatophyta</taxon>
        <taxon>Magnoliopsida</taxon>
        <taxon>eudicotyledons</taxon>
        <taxon>Gunneridae</taxon>
        <taxon>Pentapetalae</taxon>
        <taxon>asterids</taxon>
        <taxon>lamiids</taxon>
        <taxon>Lamiales</taxon>
        <taxon>Oleaceae</taxon>
        <taxon>Forsythieae</taxon>
        <taxon>Abeliophyllum</taxon>
    </lineage>
</organism>
<dbReference type="AlphaFoldDB" id="A0ABD1RT53"/>
<gene>
    <name evidence="1" type="ORF">Adt_26571</name>
</gene>
<reference evidence="2" key="1">
    <citation type="submission" date="2024-07" db="EMBL/GenBank/DDBJ databases">
        <title>Two chromosome-level genome assemblies of Korean endemic species Abeliophyllum distichum and Forsythia ovata (Oleaceae).</title>
        <authorList>
            <person name="Jang H."/>
        </authorList>
    </citation>
    <scope>NUCLEOTIDE SEQUENCE [LARGE SCALE GENOMIC DNA]</scope>
</reference>
<protein>
    <submittedName>
        <fullName evidence="1">Uncharacterized protein</fullName>
    </submittedName>
</protein>
<dbReference type="Proteomes" id="UP001604336">
    <property type="component" value="Unassembled WGS sequence"/>
</dbReference>
<keyword evidence="2" id="KW-1185">Reference proteome</keyword>
<dbReference type="EMBL" id="JBFOLK010000008">
    <property type="protein sequence ID" value="KAL2490943.1"/>
    <property type="molecule type" value="Genomic_DNA"/>
</dbReference>
<sequence>MKFLTSGGVTKIRGNQTKARSCYMNVLRKAAKREEASSTVMMVLTKPMDVDPEQAGEEMMLDEDLDPRIIGPDSSASPVKDLETYHVNPSNLIQMLQVGQKLGE</sequence>
<accession>A0ABD1RT53</accession>
<evidence type="ECO:0000313" key="1">
    <source>
        <dbReference type="EMBL" id="KAL2490943.1"/>
    </source>
</evidence>
<comment type="caution">
    <text evidence="1">The sequence shown here is derived from an EMBL/GenBank/DDBJ whole genome shotgun (WGS) entry which is preliminary data.</text>
</comment>
<name>A0ABD1RT53_9LAMI</name>
<evidence type="ECO:0000313" key="2">
    <source>
        <dbReference type="Proteomes" id="UP001604336"/>
    </source>
</evidence>